<dbReference type="NCBIfam" id="TIGR01017">
    <property type="entry name" value="rpsD_bact"/>
    <property type="match status" value="1"/>
</dbReference>
<comment type="subunit">
    <text evidence="7">Part of the 30S ribosomal subunit. Contacts protein S5. The interaction surface between S4 and S5 is involved in control of translational fidelity.</text>
</comment>
<dbReference type="GO" id="GO:0003735">
    <property type="term" value="F:structural constituent of ribosome"/>
    <property type="evidence" value="ECO:0007669"/>
    <property type="project" value="InterPro"/>
</dbReference>
<dbReference type="STRING" id="1801766.A2997_00400"/>
<sequence length="202" mass="22887">MYQEKKYKIARRLGAGVFERCQTPKFAASEARRSGSSKGGGSMGGPRRSEYGLQLIDKQRVRIMYGITEKQFRNYVIHALESSQPARTLLELLEMRLDNTIYRLGLAPTRRMARQIVSHGHCLVNDKRTTIPSYSLSKGDIISVRKGSMKTSLFSDVTKFVRDSIPSWLSFDMQALKGTVKGNPTDPDPFLNLQSVIEFYSR</sequence>
<keyword evidence="5 7" id="KW-0687">Ribonucleoprotein</keyword>
<gene>
    <name evidence="7" type="primary">rpsD</name>
    <name evidence="12" type="ORF">A2997_00400</name>
</gene>
<keyword evidence="2 7" id="KW-0699">rRNA-binding</keyword>
<dbReference type="Gene3D" id="3.10.290.10">
    <property type="entry name" value="RNA-binding S4 domain"/>
    <property type="match status" value="1"/>
</dbReference>
<dbReference type="PANTHER" id="PTHR11831">
    <property type="entry name" value="30S 40S RIBOSOMAL PROTEIN"/>
    <property type="match status" value="1"/>
</dbReference>
<comment type="function">
    <text evidence="7">One of the primary rRNA binding proteins, it binds directly to 16S rRNA where it nucleates assembly of the body of the 30S subunit.</text>
</comment>
<dbReference type="GO" id="GO:0042274">
    <property type="term" value="P:ribosomal small subunit biogenesis"/>
    <property type="evidence" value="ECO:0007669"/>
    <property type="project" value="TreeGrafter"/>
</dbReference>
<dbReference type="InterPro" id="IPR018079">
    <property type="entry name" value="Ribosomal_uS4_CS"/>
</dbReference>
<dbReference type="InterPro" id="IPR036986">
    <property type="entry name" value="S4_RNA-bd_sf"/>
</dbReference>
<evidence type="ECO:0000256" key="7">
    <source>
        <dbReference type="HAMAP-Rule" id="MF_01306"/>
    </source>
</evidence>
<dbReference type="Pfam" id="PF00163">
    <property type="entry name" value="Ribosomal_S4"/>
    <property type="match status" value="1"/>
</dbReference>
<dbReference type="FunFam" id="3.10.290.10:FF:000001">
    <property type="entry name" value="30S ribosomal protein S4"/>
    <property type="match status" value="1"/>
</dbReference>
<evidence type="ECO:0000256" key="5">
    <source>
        <dbReference type="ARBA" id="ARBA00023274"/>
    </source>
</evidence>
<dbReference type="GO" id="GO:0015935">
    <property type="term" value="C:small ribosomal subunit"/>
    <property type="evidence" value="ECO:0007669"/>
    <property type="project" value="InterPro"/>
</dbReference>
<dbReference type="InterPro" id="IPR002942">
    <property type="entry name" value="S4_RNA-bd"/>
</dbReference>
<comment type="caution">
    <text evidence="12">The sequence shown here is derived from an EMBL/GenBank/DDBJ whole genome shotgun (WGS) entry which is preliminary data.</text>
</comment>
<keyword evidence="3 7" id="KW-0694">RNA-binding</keyword>
<feature type="domain" description="RNA-binding S4" evidence="10">
    <location>
        <begin position="95"/>
        <end position="166"/>
    </location>
</feature>
<dbReference type="NCBIfam" id="NF003717">
    <property type="entry name" value="PRK05327.1"/>
    <property type="match status" value="1"/>
</dbReference>
<dbReference type="GO" id="GO:0006412">
    <property type="term" value="P:translation"/>
    <property type="evidence" value="ECO:0007669"/>
    <property type="project" value="UniProtKB-UniRule"/>
</dbReference>
<feature type="domain" description="Small ribosomal subunit protein uS4 N-terminal" evidence="11">
    <location>
        <begin position="1"/>
        <end position="94"/>
    </location>
</feature>
<dbReference type="PROSITE" id="PS50889">
    <property type="entry name" value="S4"/>
    <property type="match status" value="1"/>
</dbReference>
<protein>
    <recommendedName>
        <fullName evidence="6 7">Small ribosomal subunit protein uS4</fullName>
    </recommendedName>
</protein>
<comment type="function">
    <text evidence="7">With S5 and S12 plays an important role in translational accuracy.</text>
</comment>
<evidence type="ECO:0000256" key="2">
    <source>
        <dbReference type="ARBA" id="ARBA00022730"/>
    </source>
</evidence>
<dbReference type="GO" id="GO:0019843">
    <property type="term" value="F:rRNA binding"/>
    <property type="evidence" value="ECO:0007669"/>
    <property type="project" value="UniProtKB-UniRule"/>
</dbReference>
<evidence type="ECO:0000313" key="13">
    <source>
        <dbReference type="Proteomes" id="UP000179448"/>
    </source>
</evidence>
<dbReference type="InterPro" id="IPR022801">
    <property type="entry name" value="Ribosomal_uS4"/>
</dbReference>
<evidence type="ECO:0000256" key="3">
    <source>
        <dbReference type="ARBA" id="ARBA00022884"/>
    </source>
</evidence>
<dbReference type="InterPro" id="IPR001912">
    <property type="entry name" value="Ribosomal_uS4_N"/>
</dbReference>
<reference evidence="12 13" key="1">
    <citation type="journal article" date="2016" name="Nat. Commun.">
        <title>Thousands of microbial genomes shed light on interconnected biogeochemical processes in an aquifer system.</title>
        <authorList>
            <person name="Anantharaman K."/>
            <person name="Brown C.T."/>
            <person name="Hug L.A."/>
            <person name="Sharon I."/>
            <person name="Castelle C.J."/>
            <person name="Probst A.J."/>
            <person name="Thomas B.C."/>
            <person name="Singh A."/>
            <person name="Wilkins M.J."/>
            <person name="Karaoz U."/>
            <person name="Brodie E.L."/>
            <person name="Williams K.H."/>
            <person name="Hubbard S.S."/>
            <person name="Banfield J.F."/>
        </authorList>
    </citation>
    <scope>NUCLEOTIDE SEQUENCE [LARGE SCALE GENOMIC DNA]</scope>
</reference>
<dbReference type="PANTHER" id="PTHR11831:SF4">
    <property type="entry name" value="SMALL RIBOSOMAL SUBUNIT PROTEIN US4M"/>
    <property type="match status" value="1"/>
</dbReference>
<dbReference type="Gene3D" id="1.10.1050.10">
    <property type="entry name" value="Ribosomal Protein S4 Delta 41, Chain A, domain 1"/>
    <property type="match status" value="1"/>
</dbReference>
<evidence type="ECO:0000259" key="10">
    <source>
        <dbReference type="SMART" id="SM00363"/>
    </source>
</evidence>
<evidence type="ECO:0000256" key="6">
    <source>
        <dbReference type="ARBA" id="ARBA00035254"/>
    </source>
</evidence>
<evidence type="ECO:0000256" key="8">
    <source>
        <dbReference type="RuleBase" id="RU003699"/>
    </source>
</evidence>
<dbReference type="CDD" id="cd00165">
    <property type="entry name" value="S4"/>
    <property type="match status" value="1"/>
</dbReference>
<dbReference type="SMART" id="SM00363">
    <property type="entry name" value="S4"/>
    <property type="match status" value="1"/>
</dbReference>
<dbReference type="HAMAP" id="MF_01306_B">
    <property type="entry name" value="Ribosomal_uS4_B"/>
    <property type="match status" value="1"/>
</dbReference>
<dbReference type="SUPFAM" id="SSF55174">
    <property type="entry name" value="Alpha-L RNA-binding motif"/>
    <property type="match status" value="1"/>
</dbReference>
<dbReference type="Pfam" id="PF01479">
    <property type="entry name" value="S4"/>
    <property type="match status" value="1"/>
</dbReference>
<evidence type="ECO:0000256" key="4">
    <source>
        <dbReference type="ARBA" id="ARBA00022980"/>
    </source>
</evidence>
<comment type="similarity">
    <text evidence="1 7 8">Belongs to the universal ribosomal protein uS4 family.</text>
</comment>
<proteinExistence type="inferred from homology"/>
<dbReference type="Proteomes" id="UP000179448">
    <property type="component" value="Unassembled WGS sequence"/>
</dbReference>
<organism evidence="12 13">
    <name type="scientific">Candidatus Nomurabacteria bacterium RIFCSPLOWO2_01_FULL_36_10b</name>
    <dbReference type="NCBI Taxonomy" id="1801766"/>
    <lineage>
        <taxon>Bacteria</taxon>
        <taxon>Candidatus Nomuraibacteriota</taxon>
    </lineage>
</organism>
<evidence type="ECO:0000259" key="11">
    <source>
        <dbReference type="SMART" id="SM01390"/>
    </source>
</evidence>
<dbReference type="AlphaFoldDB" id="A0A1F6WNU3"/>
<feature type="region of interest" description="Disordered" evidence="9">
    <location>
        <begin position="28"/>
        <end position="49"/>
    </location>
</feature>
<dbReference type="SMART" id="SM01390">
    <property type="entry name" value="Ribosomal_S4"/>
    <property type="match status" value="1"/>
</dbReference>
<dbReference type="PROSITE" id="PS00632">
    <property type="entry name" value="RIBOSOMAL_S4"/>
    <property type="match status" value="1"/>
</dbReference>
<keyword evidence="4 7" id="KW-0689">Ribosomal protein</keyword>
<dbReference type="EMBL" id="MFUQ01000015">
    <property type="protein sequence ID" value="OGI83548.1"/>
    <property type="molecule type" value="Genomic_DNA"/>
</dbReference>
<accession>A0A1F6WNU3</accession>
<evidence type="ECO:0000313" key="12">
    <source>
        <dbReference type="EMBL" id="OGI83548.1"/>
    </source>
</evidence>
<evidence type="ECO:0000256" key="1">
    <source>
        <dbReference type="ARBA" id="ARBA00007465"/>
    </source>
</evidence>
<name>A0A1F6WNU3_9BACT</name>
<evidence type="ECO:0000256" key="9">
    <source>
        <dbReference type="SAM" id="MobiDB-lite"/>
    </source>
</evidence>
<dbReference type="InterPro" id="IPR005709">
    <property type="entry name" value="Ribosomal_uS4_bac-type"/>
</dbReference>